<evidence type="ECO:0000259" key="6">
    <source>
        <dbReference type="PROSITE" id="PS50850"/>
    </source>
</evidence>
<dbReference type="PROSITE" id="PS50850">
    <property type="entry name" value="MFS"/>
    <property type="match status" value="1"/>
</dbReference>
<gene>
    <name evidence="7" type="ORF">QBE54_07750</name>
</gene>
<protein>
    <submittedName>
        <fullName evidence="7">MFS transporter</fullName>
    </submittedName>
</protein>
<dbReference type="EMBL" id="CP121689">
    <property type="protein sequence ID" value="WZL75481.1"/>
    <property type="molecule type" value="Genomic_DNA"/>
</dbReference>
<feature type="transmembrane region" description="Helical" evidence="5">
    <location>
        <begin position="134"/>
        <end position="156"/>
    </location>
</feature>
<dbReference type="Proteomes" id="UP001461341">
    <property type="component" value="Chromosome"/>
</dbReference>
<dbReference type="InterPro" id="IPR020846">
    <property type="entry name" value="MFS_dom"/>
</dbReference>
<comment type="subcellular location">
    <subcellularLocation>
        <location evidence="1">Membrane</location>
        <topology evidence="1">Multi-pass membrane protein</topology>
    </subcellularLocation>
</comment>
<dbReference type="InterPro" id="IPR011701">
    <property type="entry name" value="MFS"/>
</dbReference>
<dbReference type="InterPro" id="IPR001958">
    <property type="entry name" value="Tet-R_TetA/multi-R_MdtG-like"/>
</dbReference>
<feature type="transmembrane region" description="Helical" evidence="5">
    <location>
        <begin position="44"/>
        <end position="62"/>
    </location>
</feature>
<name>A0ABZ2Y8Z0_9BACT</name>
<proteinExistence type="predicted"/>
<keyword evidence="8" id="KW-1185">Reference proteome</keyword>
<reference evidence="7 8" key="1">
    <citation type="submission" date="2023-03" db="EMBL/GenBank/DDBJ databases">
        <title>Novel Species.</title>
        <authorList>
            <person name="Ma S."/>
        </authorList>
    </citation>
    <scope>NUCLEOTIDE SEQUENCE [LARGE SCALE GENOMIC DNA]</scope>
    <source>
        <strain evidence="7 8">B11</strain>
    </source>
</reference>
<evidence type="ECO:0000256" key="5">
    <source>
        <dbReference type="SAM" id="Phobius"/>
    </source>
</evidence>
<feature type="transmembrane region" description="Helical" evidence="5">
    <location>
        <begin position="162"/>
        <end position="182"/>
    </location>
</feature>
<feature type="transmembrane region" description="Helical" evidence="5">
    <location>
        <begin position="237"/>
        <end position="259"/>
    </location>
</feature>
<feature type="domain" description="Major facilitator superfamily (MFS) profile" evidence="6">
    <location>
        <begin position="8"/>
        <end position="386"/>
    </location>
</feature>
<dbReference type="PANTHER" id="PTHR23518:SF2">
    <property type="entry name" value="MAJOR FACILITATOR SUPERFAMILY TRANSPORTER"/>
    <property type="match status" value="1"/>
</dbReference>
<evidence type="ECO:0000256" key="3">
    <source>
        <dbReference type="ARBA" id="ARBA00022989"/>
    </source>
</evidence>
<keyword evidence="4 5" id="KW-0472">Membrane</keyword>
<feature type="transmembrane region" description="Helical" evidence="5">
    <location>
        <begin position="74"/>
        <end position="98"/>
    </location>
</feature>
<feature type="transmembrane region" description="Helical" evidence="5">
    <location>
        <begin position="330"/>
        <end position="354"/>
    </location>
</feature>
<organism evidence="7 8">
    <name type="scientific">Thermatribacter velox</name>
    <dbReference type="NCBI Taxonomy" id="3039681"/>
    <lineage>
        <taxon>Bacteria</taxon>
        <taxon>Pseudomonadati</taxon>
        <taxon>Atribacterota</taxon>
        <taxon>Atribacteria</taxon>
        <taxon>Atribacterales</taxon>
        <taxon>Thermatribacteraceae</taxon>
        <taxon>Thermatribacter</taxon>
    </lineage>
</organism>
<feature type="transmembrane region" description="Helical" evidence="5">
    <location>
        <begin position="7"/>
        <end position="24"/>
    </location>
</feature>
<dbReference type="RefSeq" id="WP_369017628.1">
    <property type="nucleotide sequence ID" value="NZ_CP121689.1"/>
</dbReference>
<dbReference type="Gene3D" id="1.20.1250.20">
    <property type="entry name" value="MFS general substrate transporter like domains"/>
    <property type="match status" value="2"/>
</dbReference>
<evidence type="ECO:0000256" key="1">
    <source>
        <dbReference type="ARBA" id="ARBA00004141"/>
    </source>
</evidence>
<feature type="transmembrane region" description="Helical" evidence="5">
    <location>
        <begin position="297"/>
        <end position="318"/>
    </location>
</feature>
<feature type="transmembrane region" description="Helical" evidence="5">
    <location>
        <begin position="360"/>
        <end position="381"/>
    </location>
</feature>
<dbReference type="SUPFAM" id="SSF103473">
    <property type="entry name" value="MFS general substrate transporter"/>
    <property type="match status" value="1"/>
</dbReference>
<accession>A0ABZ2Y8Z0</accession>
<dbReference type="PRINTS" id="PR01035">
    <property type="entry name" value="TCRTETA"/>
</dbReference>
<dbReference type="InterPro" id="IPR036259">
    <property type="entry name" value="MFS_trans_sf"/>
</dbReference>
<feature type="transmembrane region" description="Helical" evidence="5">
    <location>
        <begin position="271"/>
        <end position="291"/>
    </location>
</feature>
<keyword evidence="3 5" id="KW-1133">Transmembrane helix</keyword>
<keyword evidence="2 5" id="KW-0812">Transmembrane</keyword>
<feature type="transmembrane region" description="Helical" evidence="5">
    <location>
        <begin position="207"/>
        <end position="231"/>
    </location>
</feature>
<evidence type="ECO:0000313" key="7">
    <source>
        <dbReference type="EMBL" id="WZL75481.1"/>
    </source>
</evidence>
<evidence type="ECO:0000256" key="2">
    <source>
        <dbReference type="ARBA" id="ARBA00022692"/>
    </source>
</evidence>
<sequence length="387" mass="42624">MSRSHNLEIITFALIGFVSSFNFATNSTLFSLFAQKLNFSPQQTGILLGILTAGSMVGAPLLGKLVDRTGKRKLILVLGMLGQGILVLLTPFTGSFWLLALMRFLLGVSIVVQAPVLNELIVNLEDSQLRERSLTFLSIARSIGFSVGCMASGILMDFSVAWNFYFSAFLALGTTIPAVKFIRKVDTVHPSSGEFPGLKWLFEKRVLAHYLSAMLRATAVMGALFFLPLFWQSTNQSATSSGTIIGLANFFQILLFPIASRICSRFPERSFSIALLGYSMSIVPFYIFPFLRGWTALLPQTIMSMSFVFFYIGALFSIRELVPRPRQAEAMGWLETFINLGGAVGPVVFASFLALNGNHFPRTILLSSIFPILAFALFVLARPSKKS</sequence>
<feature type="transmembrane region" description="Helical" evidence="5">
    <location>
        <begin position="104"/>
        <end position="122"/>
    </location>
</feature>
<dbReference type="PANTHER" id="PTHR23518">
    <property type="entry name" value="C-METHYLTRANSFERASE"/>
    <property type="match status" value="1"/>
</dbReference>
<dbReference type="Pfam" id="PF07690">
    <property type="entry name" value="MFS_1"/>
    <property type="match status" value="1"/>
</dbReference>
<evidence type="ECO:0000313" key="8">
    <source>
        <dbReference type="Proteomes" id="UP001461341"/>
    </source>
</evidence>
<evidence type="ECO:0000256" key="4">
    <source>
        <dbReference type="ARBA" id="ARBA00023136"/>
    </source>
</evidence>